<proteinExistence type="predicted"/>
<evidence type="ECO:0000256" key="3">
    <source>
        <dbReference type="ARBA" id="ARBA00022643"/>
    </source>
</evidence>
<dbReference type="GO" id="GO:0016491">
    <property type="term" value="F:oxidoreductase activity"/>
    <property type="evidence" value="ECO:0007669"/>
    <property type="project" value="UniProtKB-KW"/>
</dbReference>
<keyword evidence="3" id="KW-0288">FMN</keyword>
<evidence type="ECO:0000256" key="1">
    <source>
        <dbReference type="ARBA" id="ARBA00001917"/>
    </source>
</evidence>
<evidence type="ECO:0000259" key="5">
    <source>
        <dbReference type="PROSITE" id="PS51349"/>
    </source>
</evidence>
<dbReference type="InterPro" id="IPR037396">
    <property type="entry name" value="FMN_HAD"/>
</dbReference>
<dbReference type="AlphaFoldDB" id="A0A5C4M828"/>
<sequence>MIRRPQWTARFLRYGARLAAANEALGPRLKQAALWSDMAWLKERWGGPLVVKGIATPADARRAVDSGADALVVSNHGGLALDGAPATLPVLQSIVDAVAGGIEVYLDGGVRQGSDVLRALALGARAVMIGPELLSLAVGGVAGVEHVLEMLRHQVDIALAMVGAQSTRDLDASFVRAPREWAIAASGSYS</sequence>
<comment type="caution">
    <text evidence="6">The sequence shown here is derived from an EMBL/GenBank/DDBJ whole genome shotgun (WGS) entry which is preliminary data.</text>
</comment>
<dbReference type="PANTHER" id="PTHR10578:SF107">
    <property type="entry name" value="2-HYDROXYACID OXIDASE 1"/>
    <property type="match status" value="1"/>
</dbReference>
<dbReference type="InterPro" id="IPR000262">
    <property type="entry name" value="FMN-dep_DH"/>
</dbReference>
<dbReference type="Pfam" id="PF01070">
    <property type="entry name" value="FMN_dh"/>
    <property type="match status" value="1"/>
</dbReference>
<keyword evidence="4" id="KW-0560">Oxidoreductase</keyword>
<evidence type="ECO:0000313" key="6">
    <source>
        <dbReference type="EMBL" id="TNC27830.1"/>
    </source>
</evidence>
<comment type="cofactor">
    <cofactor evidence="1">
        <name>FMN</name>
        <dbReference type="ChEBI" id="CHEBI:58210"/>
    </cofactor>
</comment>
<dbReference type="Gene3D" id="3.20.20.70">
    <property type="entry name" value="Aldolase class I"/>
    <property type="match status" value="1"/>
</dbReference>
<reference evidence="6 7" key="1">
    <citation type="submission" date="2019-06" db="EMBL/GenBank/DDBJ databases">
        <title>Amycolatopsis alkalitolerans sp. nov., isolated from Gastrodia elata Blume.</title>
        <authorList>
            <person name="Narsing Rao M.P."/>
            <person name="Li W.J."/>
        </authorList>
    </citation>
    <scope>NUCLEOTIDE SEQUENCE [LARGE SCALE GENOMIC DNA]</scope>
    <source>
        <strain evidence="6 7">SYSUP0005</strain>
    </source>
</reference>
<dbReference type="PANTHER" id="PTHR10578">
    <property type="entry name" value="S -2-HYDROXY-ACID OXIDASE-RELATED"/>
    <property type="match status" value="1"/>
</dbReference>
<protein>
    <submittedName>
        <fullName evidence="6">Alpha-hydroxy-acid oxidizing protein</fullName>
    </submittedName>
</protein>
<dbReference type="SUPFAM" id="SSF51395">
    <property type="entry name" value="FMN-linked oxidoreductases"/>
    <property type="match status" value="1"/>
</dbReference>
<name>A0A5C4M828_9PSEU</name>
<keyword evidence="7" id="KW-1185">Reference proteome</keyword>
<dbReference type="EMBL" id="VDFW01000005">
    <property type="protein sequence ID" value="TNC27830.1"/>
    <property type="molecule type" value="Genomic_DNA"/>
</dbReference>
<organism evidence="6 7">
    <name type="scientific">Amycolatopsis alkalitolerans</name>
    <dbReference type="NCBI Taxonomy" id="2547244"/>
    <lineage>
        <taxon>Bacteria</taxon>
        <taxon>Bacillati</taxon>
        <taxon>Actinomycetota</taxon>
        <taxon>Actinomycetes</taxon>
        <taxon>Pseudonocardiales</taxon>
        <taxon>Pseudonocardiaceae</taxon>
        <taxon>Amycolatopsis</taxon>
    </lineage>
</organism>
<keyword evidence="2" id="KW-0285">Flavoprotein</keyword>
<dbReference type="PROSITE" id="PS51349">
    <property type="entry name" value="FMN_HYDROXY_ACID_DH_2"/>
    <property type="match status" value="1"/>
</dbReference>
<dbReference type="OrthoDB" id="9770452at2"/>
<dbReference type="InterPro" id="IPR013785">
    <property type="entry name" value="Aldolase_TIM"/>
</dbReference>
<feature type="domain" description="FMN hydroxy acid dehydrogenase" evidence="5">
    <location>
        <begin position="1"/>
        <end position="180"/>
    </location>
</feature>
<gene>
    <name evidence="6" type="ORF">FG385_09020</name>
</gene>
<evidence type="ECO:0000313" key="7">
    <source>
        <dbReference type="Proteomes" id="UP000305546"/>
    </source>
</evidence>
<evidence type="ECO:0000256" key="2">
    <source>
        <dbReference type="ARBA" id="ARBA00022630"/>
    </source>
</evidence>
<evidence type="ECO:0000256" key="4">
    <source>
        <dbReference type="ARBA" id="ARBA00023002"/>
    </source>
</evidence>
<accession>A0A5C4M828</accession>
<dbReference type="Proteomes" id="UP000305546">
    <property type="component" value="Unassembled WGS sequence"/>
</dbReference>